<evidence type="ECO:0000256" key="3">
    <source>
        <dbReference type="ARBA" id="ARBA00010026"/>
    </source>
</evidence>
<evidence type="ECO:0000313" key="11">
    <source>
        <dbReference type="EMBL" id="ONH65386.1"/>
    </source>
</evidence>
<feature type="transmembrane region" description="Helical" evidence="9">
    <location>
        <begin position="150"/>
        <end position="175"/>
    </location>
</feature>
<evidence type="ECO:0000256" key="9">
    <source>
        <dbReference type="SAM" id="Phobius"/>
    </source>
</evidence>
<dbReference type="OrthoDB" id="549017at2759"/>
<keyword evidence="6" id="KW-0256">Endoplasmic reticulum</keyword>
<keyword evidence="7 9" id="KW-1133">Transmembrane helix</keyword>
<feature type="transmembrane region" description="Helical" evidence="9">
    <location>
        <begin position="234"/>
        <end position="253"/>
    </location>
</feature>
<dbReference type="EMBL" id="LK052897">
    <property type="protein sequence ID" value="CDR43675.1"/>
    <property type="molecule type" value="Genomic_DNA"/>
</dbReference>
<feature type="transmembrane region" description="Helical" evidence="9">
    <location>
        <begin position="265"/>
        <end position="285"/>
    </location>
</feature>
<evidence type="ECO:0000256" key="6">
    <source>
        <dbReference type="ARBA" id="ARBA00022824"/>
    </source>
</evidence>
<dbReference type="Proteomes" id="UP000189513">
    <property type="component" value="Unassembled WGS sequence"/>
</dbReference>
<dbReference type="GO" id="GO:0006506">
    <property type="term" value="P:GPI anchor biosynthetic process"/>
    <property type="evidence" value="ECO:0007669"/>
    <property type="project" value="UniProtKB-UniPathway"/>
</dbReference>
<reference evidence="12" key="2">
    <citation type="journal article" date="2017" name="Genome Announc.">
        <title>Genome sequences of Cyberlindnera fabianii 65, Pichia kudriavzevii 129, and Saccharomyces cerevisiae 131 isolated from fermented masau fruits in Zimbabwe.</title>
        <authorList>
            <person name="van Rijswijck I.M.H."/>
            <person name="Derks M.F.L."/>
            <person name="Abee T."/>
            <person name="de Ridder D."/>
            <person name="Smid E.J."/>
        </authorList>
    </citation>
    <scope>NUCLEOTIDE SEQUENCE [LARGE SCALE GENOMIC DNA]</scope>
    <source>
        <strain evidence="12">65</strain>
    </source>
</reference>
<accession>A0A061B1I9</accession>
<dbReference type="AlphaFoldDB" id="A0A061B1I9"/>
<proteinExistence type="inferred from homology"/>
<dbReference type="EMBL" id="MPUK01000011">
    <property type="protein sequence ID" value="ONH65386.1"/>
    <property type="molecule type" value="Genomic_DNA"/>
</dbReference>
<feature type="transmembrane region" description="Helical" evidence="9">
    <location>
        <begin position="81"/>
        <end position="100"/>
    </location>
</feature>
<evidence type="ECO:0000256" key="7">
    <source>
        <dbReference type="ARBA" id="ARBA00022989"/>
    </source>
</evidence>
<dbReference type="OMA" id="ALWHLWI"/>
<comment type="pathway">
    <text evidence="2">Glycolipid biosynthesis; glycosylphosphatidylinositol-anchor biosynthesis.</text>
</comment>
<evidence type="ECO:0000313" key="10">
    <source>
        <dbReference type="EMBL" id="CDR43675.1"/>
    </source>
</evidence>
<dbReference type="GO" id="GO:0042765">
    <property type="term" value="C:GPI-anchor transamidase complex"/>
    <property type="evidence" value="ECO:0007669"/>
    <property type="project" value="InterPro"/>
</dbReference>
<dbReference type="PANTHER" id="PTHR13121:SF0">
    <property type="entry name" value="PHOSPHATIDYLINOSITOL GLYCAN ANCHOR BIOSYNTHESIS CLASS U PROTEIN"/>
    <property type="match status" value="1"/>
</dbReference>
<dbReference type="InterPro" id="IPR009600">
    <property type="entry name" value="PIG-U"/>
</dbReference>
<evidence type="ECO:0000256" key="4">
    <source>
        <dbReference type="ARBA" id="ARBA00022502"/>
    </source>
</evidence>
<keyword evidence="12" id="KW-1185">Reference proteome</keyword>
<keyword evidence="8 9" id="KW-0472">Membrane</keyword>
<comment type="subcellular location">
    <subcellularLocation>
        <location evidence="1">Endoplasmic reticulum membrane</location>
        <topology evidence="1">Multi-pass membrane protein</topology>
    </subcellularLocation>
</comment>
<evidence type="ECO:0000256" key="2">
    <source>
        <dbReference type="ARBA" id="ARBA00004687"/>
    </source>
</evidence>
<feature type="transmembrane region" description="Helical" evidence="9">
    <location>
        <begin position="347"/>
        <end position="369"/>
    </location>
</feature>
<keyword evidence="4" id="KW-0337">GPI-anchor biosynthesis</keyword>
<evidence type="ECO:0000313" key="12">
    <source>
        <dbReference type="Proteomes" id="UP000189513"/>
    </source>
</evidence>
<sequence length="388" mass="43071">MNTYEAATVAVAFTLRTAPFVALPQLTTSLQGAVEFSTLISSWRALQEAIFLYENGMNVYDGGVVHHPPLLVLAMDILSPAYGLLYPLLDAYVTYTLILLAKKLKIGIKPWIIGLAFAANPISVLANNGLSTMNITNAVIITGLYQAVNANAVLSAFMIAIAGYLSYTPIFLALPLCKVVSERGGSMAVYCASLVATLITLFGLSYQVTGDWKFLNATYGTIITFSKIAPNLGLWWYFFTEMFSFFIPFYTLVFNLFNIAFIAPLTINTEGVIAFIMSLGCLNFGKPYPELTDLPLYLSFLLLLQPYFKYLGYPLIYVLLFVHSIILSPIFYHLWIDLGSGNANFFYAITLVYSLGVAATVSDFLWAYFQKAYYDEHPEHAGKKLSQF</sequence>
<dbReference type="VEuPathDB" id="FungiDB:BON22_4760"/>
<comment type="similarity">
    <text evidence="3">Belongs to the PIGU family.</text>
</comment>
<protein>
    <submittedName>
        <fullName evidence="10">CYFA0S12e03114g1_1</fullName>
    </submittedName>
    <submittedName>
        <fullName evidence="11">GPI transamidase component GAB1</fullName>
    </submittedName>
</protein>
<dbReference type="GO" id="GO:0016255">
    <property type="term" value="P:attachment of GPI anchor to protein"/>
    <property type="evidence" value="ECO:0007669"/>
    <property type="project" value="InterPro"/>
</dbReference>
<name>A0A061B1I9_CYBFA</name>
<keyword evidence="5 9" id="KW-0812">Transmembrane</keyword>
<gene>
    <name evidence="11" type="ORF">BON22_4760</name>
    <name evidence="10" type="ORF">CYFA0S_12e03114g</name>
</gene>
<evidence type="ECO:0000256" key="5">
    <source>
        <dbReference type="ARBA" id="ARBA00022692"/>
    </source>
</evidence>
<feature type="transmembrane region" description="Helical" evidence="9">
    <location>
        <begin position="187"/>
        <end position="206"/>
    </location>
</feature>
<feature type="transmembrane region" description="Helical" evidence="9">
    <location>
        <begin position="112"/>
        <end position="130"/>
    </location>
</feature>
<dbReference type="Pfam" id="PF06728">
    <property type="entry name" value="PIG-U"/>
    <property type="match status" value="1"/>
</dbReference>
<reference evidence="10" key="1">
    <citation type="journal article" date="2014" name="Genome Announc.">
        <title>Genome sequence of the yeast Cyberlindnera fabianii (Hansenula fabianii).</title>
        <authorList>
            <person name="Freel K.C."/>
            <person name="Sarilar V."/>
            <person name="Neuveglise C."/>
            <person name="Devillers H."/>
            <person name="Friedrich A."/>
            <person name="Schacherer J."/>
        </authorList>
    </citation>
    <scope>NUCLEOTIDE SEQUENCE</scope>
    <source>
        <strain evidence="10">YJS4271</strain>
    </source>
</reference>
<organism evidence="10">
    <name type="scientific">Cyberlindnera fabianii</name>
    <name type="common">Yeast</name>
    <name type="synonym">Hansenula fabianii</name>
    <dbReference type="NCBI Taxonomy" id="36022"/>
    <lineage>
        <taxon>Eukaryota</taxon>
        <taxon>Fungi</taxon>
        <taxon>Dikarya</taxon>
        <taxon>Ascomycota</taxon>
        <taxon>Saccharomycotina</taxon>
        <taxon>Saccharomycetes</taxon>
        <taxon>Phaffomycetales</taxon>
        <taxon>Phaffomycetaceae</taxon>
        <taxon>Cyberlindnera</taxon>
    </lineage>
</organism>
<evidence type="ECO:0000256" key="8">
    <source>
        <dbReference type="ARBA" id="ARBA00023136"/>
    </source>
</evidence>
<evidence type="ECO:0000256" key="1">
    <source>
        <dbReference type="ARBA" id="ARBA00004477"/>
    </source>
</evidence>
<feature type="transmembrane region" description="Helical" evidence="9">
    <location>
        <begin position="315"/>
        <end position="335"/>
    </location>
</feature>
<dbReference type="UniPathway" id="UPA00196"/>
<dbReference type="PANTHER" id="PTHR13121">
    <property type="entry name" value="GPI TRANSAMIDASE COMPONENT PIG-U"/>
    <property type="match status" value="1"/>
</dbReference>
<reference evidence="11" key="3">
    <citation type="submission" date="2017-01" db="EMBL/GenBank/DDBJ databases">
        <authorList>
            <person name="Mah S.A."/>
            <person name="Swanson W.J."/>
            <person name="Moy G.W."/>
            <person name="Vacquier V.D."/>
        </authorList>
    </citation>
    <scope>NUCLEOTIDE SEQUENCE [LARGE SCALE GENOMIC DNA]</scope>
    <source>
        <strain evidence="11">65</strain>
    </source>
</reference>
<dbReference type="STRING" id="36022.A0A061B1I9"/>